<feature type="region of interest" description="Disordered" evidence="3">
    <location>
        <begin position="395"/>
        <end position="417"/>
    </location>
</feature>
<dbReference type="InterPro" id="IPR019134">
    <property type="entry name" value="Cactin_C"/>
</dbReference>
<feature type="compositionally biased region" description="Basic residues" evidence="3">
    <location>
        <begin position="38"/>
        <end position="63"/>
    </location>
</feature>
<name>A0A9W8ECW6_9FUNG</name>
<keyword evidence="7" id="KW-1185">Reference proteome</keyword>
<feature type="compositionally biased region" description="Basic and acidic residues" evidence="3">
    <location>
        <begin position="115"/>
        <end position="142"/>
    </location>
</feature>
<feature type="domain" description="Splicing factor Cactin C-terminal" evidence="4">
    <location>
        <begin position="530"/>
        <end position="654"/>
    </location>
</feature>
<evidence type="ECO:0000256" key="3">
    <source>
        <dbReference type="SAM" id="MobiDB-lite"/>
    </source>
</evidence>
<evidence type="ECO:0000259" key="4">
    <source>
        <dbReference type="Pfam" id="PF09732"/>
    </source>
</evidence>
<evidence type="ECO:0000259" key="5">
    <source>
        <dbReference type="Pfam" id="PF10312"/>
    </source>
</evidence>
<comment type="similarity">
    <text evidence="1">Belongs to the CACTIN family.</text>
</comment>
<feature type="compositionally biased region" description="Basic and acidic residues" evidence="3">
    <location>
        <begin position="154"/>
        <end position="175"/>
    </location>
</feature>
<feature type="compositionally biased region" description="Polar residues" evidence="3">
    <location>
        <begin position="402"/>
        <end position="417"/>
    </location>
</feature>
<evidence type="ECO:0000256" key="2">
    <source>
        <dbReference type="ARBA" id="ARBA00034534"/>
    </source>
</evidence>
<dbReference type="GO" id="GO:0005737">
    <property type="term" value="C:cytoplasm"/>
    <property type="evidence" value="ECO:0007669"/>
    <property type="project" value="TreeGrafter"/>
</dbReference>
<dbReference type="OrthoDB" id="265955at2759"/>
<protein>
    <recommendedName>
        <fullName evidence="2">Splicing factor Cactin</fullName>
    </recommendedName>
</protein>
<dbReference type="GO" id="GO:0005681">
    <property type="term" value="C:spliceosomal complex"/>
    <property type="evidence" value="ECO:0007669"/>
    <property type="project" value="TreeGrafter"/>
</dbReference>
<dbReference type="AlphaFoldDB" id="A0A9W8ECW6"/>
<dbReference type="EMBL" id="JANBQB010000269">
    <property type="protein sequence ID" value="KAJ1978561.1"/>
    <property type="molecule type" value="Genomic_DNA"/>
</dbReference>
<dbReference type="InterPro" id="IPR018816">
    <property type="entry name" value="Cactin_central"/>
</dbReference>
<feature type="region of interest" description="Disordered" evidence="3">
    <location>
        <begin position="1"/>
        <end position="103"/>
    </location>
</feature>
<gene>
    <name evidence="6" type="ORF">H4R34_003161</name>
</gene>
<proteinExistence type="inferred from homology"/>
<dbReference type="GO" id="GO:0045292">
    <property type="term" value="P:mRNA cis splicing, via spliceosome"/>
    <property type="evidence" value="ECO:0007669"/>
    <property type="project" value="TreeGrafter"/>
</dbReference>
<evidence type="ECO:0000256" key="1">
    <source>
        <dbReference type="ARBA" id="ARBA00006895"/>
    </source>
</evidence>
<feature type="domain" description="Splicing factor cactin central" evidence="5">
    <location>
        <begin position="172"/>
        <end position="365"/>
    </location>
</feature>
<comment type="caution">
    <text evidence="6">The sequence shown here is derived from an EMBL/GenBank/DDBJ whole genome shotgun (WGS) entry which is preliminary data.</text>
</comment>
<reference evidence="6" key="1">
    <citation type="submission" date="2022-07" db="EMBL/GenBank/DDBJ databases">
        <title>Phylogenomic reconstructions and comparative analyses of Kickxellomycotina fungi.</title>
        <authorList>
            <person name="Reynolds N.K."/>
            <person name="Stajich J.E."/>
            <person name="Barry K."/>
            <person name="Grigoriev I.V."/>
            <person name="Crous P."/>
            <person name="Smith M.E."/>
        </authorList>
    </citation>
    <scope>NUCLEOTIDE SEQUENCE</scope>
    <source>
        <strain evidence="6">RSA 567</strain>
    </source>
</reference>
<accession>A0A9W8ECW6</accession>
<evidence type="ECO:0000313" key="6">
    <source>
        <dbReference type="EMBL" id="KAJ1978561.1"/>
    </source>
</evidence>
<organism evidence="6 7">
    <name type="scientific">Dimargaris verticillata</name>
    <dbReference type="NCBI Taxonomy" id="2761393"/>
    <lineage>
        <taxon>Eukaryota</taxon>
        <taxon>Fungi</taxon>
        <taxon>Fungi incertae sedis</taxon>
        <taxon>Zoopagomycota</taxon>
        <taxon>Kickxellomycotina</taxon>
        <taxon>Dimargaritomycetes</taxon>
        <taxon>Dimargaritales</taxon>
        <taxon>Dimargaritaceae</taxon>
        <taxon>Dimargaris</taxon>
    </lineage>
</organism>
<dbReference type="Pfam" id="PF10312">
    <property type="entry name" value="Cactin_mid"/>
    <property type="match status" value="1"/>
</dbReference>
<feature type="region of interest" description="Disordered" evidence="3">
    <location>
        <begin position="115"/>
        <end position="179"/>
    </location>
</feature>
<dbReference type="Pfam" id="PF09732">
    <property type="entry name" value="CactinC_cactus"/>
    <property type="match status" value="1"/>
</dbReference>
<dbReference type="PANTHER" id="PTHR21737:SF4">
    <property type="entry name" value="SPLICING FACTOR CACTIN"/>
    <property type="match status" value="1"/>
</dbReference>
<dbReference type="SMART" id="SM01050">
    <property type="entry name" value="CactinC_cactus"/>
    <property type="match status" value="1"/>
</dbReference>
<evidence type="ECO:0000313" key="7">
    <source>
        <dbReference type="Proteomes" id="UP001151582"/>
    </source>
</evidence>
<dbReference type="PANTHER" id="PTHR21737">
    <property type="entry name" value="POLYGLUTAMINE BINDING PROTEIN 1/MARVEL MEMBRANE-ASSOCIATING DOMAIN CONTAINING 3"/>
    <property type="match status" value="1"/>
</dbReference>
<dbReference type="Proteomes" id="UP001151582">
    <property type="component" value="Unassembled WGS sequence"/>
</dbReference>
<feature type="compositionally biased region" description="Basic residues" evidence="3">
    <location>
        <begin position="17"/>
        <end position="27"/>
    </location>
</feature>
<sequence>MPRSRTRSRSPRERSKSRDRRSRHGRTYSRSSCDGSQRRSRRSSRRHYSRSQAKKSKHRHRRRDSLSDSDSPASHSDADAKQAVTPTVAKPPQSNYTSIDNPFHDANLEKRFVWKKKREQDRQQGLSSKERARIEQERRREAEEELQTLHQRRKEREREMKQREEDRDRMQREAEAAALGDWDSREEEFHLKQARMRSEIRIKENRAKPIDVLAMNLRLANEEMPDDEEVGIEVDINEPFTICEDLPLAELQELIEEIRFYLSVEKAGNNVMFWECLLTVCQDKLHQQTQRQPQQQQASFSDPLGPLADRVHAMFDGKSQPELVAVRDQIERKLASREPLDVEYWEQLLQVLKVYMAKETLREMHQLLLEKRLTQLRDKQLREALRDQEDLEAELDMATEQPPESSGEPTTDAQSTGADQLSELAPDAQATVSAAAASPKLYAQLTAHDQDVPVLTVTENRAQLLASRRQVVQQRFVAKKDYIPRHLMAGADGDQDLSNMLFKAEASKGMGVDEEMYSLEANLANVTYLWQDKYRPRKPRYFNRVRIGYVWSKFNRAHYDVDNPPPKVVQGYKFNIFYPDLIDKSQAPTYVVEPDPDSEETVFLRFKAGPPYEDLAFRIINKEWEYSRRFGFRSVFDRGVLKLYFWFKRLHYRR</sequence>